<dbReference type="PROSITE" id="PS50600">
    <property type="entry name" value="ULP_PROTEASE"/>
    <property type="match status" value="1"/>
</dbReference>
<evidence type="ECO:0000256" key="2">
    <source>
        <dbReference type="ARBA" id="ARBA00022670"/>
    </source>
</evidence>
<dbReference type="InterPro" id="IPR003653">
    <property type="entry name" value="Peptidase_C48_C"/>
</dbReference>
<dbReference type="PANTHER" id="PTHR12606:SF141">
    <property type="entry name" value="GH15225P-RELATED"/>
    <property type="match status" value="1"/>
</dbReference>
<dbReference type="SUPFAM" id="SSF54001">
    <property type="entry name" value="Cysteine proteinases"/>
    <property type="match status" value="1"/>
</dbReference>
<dbReference type="Gene3D" id="3.40.395.10">
    <property type="entry name" value="Adenoviral Proteinase, Chain A"/>
    <property type="match status" value="1"/>
</dbReference>
<gene>
    <name evidence="6" type="ORF">ROZALSC1DRAFT_25856</name>
</gene>
<dbReference type="InterPro" id="IPR038765">
    <property type="entry name" value="Papain-like_cys_pep_sf"/>
</dbReference>
<dbReference type="EMBL" id="ML007296">
    <property type="protein sequence ID" value="RKP15940.1"/>
    <property type="molecule type" value="Genomic_DNA"/>
</dbReference>
<comment type="similarity">
    <text evidence="1">Belongs to the peptidase C48 family.</text>
</comment>
<evidence type="ECO:0000313" key="7">
    <source>
        <dbReference type="Proteomes" id="UP000281549"/>
    </source>
</evidence>
<accession>A0A4P9YCP5</accession>
<dbReference type="GO" id="GO:0006508">
    <property type="term" value="P:proteolysis"/>
    <property type="evidence" value="ECO:0007669"/>
    <property type="project" value="UniProtKB-KW"/>
</dbReference>
<evidence type="ECO:0000259" key="5">
    <source>
        <dbReference type="PROSITE" id="PS50600"/>
    </source>
</evidence>
<keyword evidence="3" id="KW-0378">Hydrolase</keyword>
<protein>
    <submittedName>
        <fullName evidence="6">Cysteine proteinase</fullName>
    </submittedName>
</protein>
<organism evidence="6 7">
    <name type="scientific">Rozella allomycis (strain CSF55)</name>
    <dbReference type="NCBI Taxonomy" id="988480"/>
    <lineage>
        <taxon>Eukaryota</taxon>
        <taxon>Fungi</taxon>
        <taxon>Fungi incertae sedis</taxon>
        <taxon>Cryptomycota</taxon>
        <taxon>Cryptomycota incertae sedis</taxon>
        <taxon>Rozella</taxon>
    </lineage>
</organism>
<proteinExistence type="inferred from homology"/>
<reference evidence="7" key="1">
    <citation type="journal article" date="2018" name="Nat. Microbiol.">
        <title>Leveraging single-cell genomics to expand the fungal tree of life.</title>
        <authorList>
            <person name="Ahrendt S.R."/>
            <person name="Quandt C.A."/>
            <person name="Ciobanu D."/>
            <person name="Clum A."/>
            <person name="Salamov A."/>
            <person name="Andreopoulos B."/>
            <person name="Cheng J.F."/>
            <person name="Woyke T."/>
            <person name="Pelin A."/>
            <person name="Henrissat B."/>
            <person name="Reynolds N.K."/>
            <person name="Benny G.L."/>
            <person name="Smith M.E."/>
            <person name="James T.Y."/>
            <person name="Grigoriev I.V."/>
        </authorList>
    </citation>
    <scope>NUCLEOTIDE SEQUENCE [LARGE SCALE GENOMIC DNA]</scope>
    <source>
        <strain evidence="7">CSF55</strain>
    </source>
</reference>
<dbReference type="GO" id="GO:0016929">
    <property type="term" value="F:deSUMOylase activity"/>
    <property type="evidence" value="ECO:0007669"/>
    <property type="project" value="TreeGrafter"/>
</dbReference>
<keyword evidence="2" id="KW-0645">Protease</keyword>
<dbReference type="Proteomes" id="UP000281549">
    <property type="component" value="Unassembled WGS sequence"/>
</dbReference>
<evidence type="ECO:0000256" key="3">
    <source>
        <dbReference type="ARBA" id="ARBA00022801"/>
    </source>
</evidence>
<evidence type="ECO:0000313" key="6">
    <source>
        <dbReference type="EMBL" id="RKP15940.1"/>
    </source>
</evidence>
<evidence type="ECO:0000256" key="1">
    <source>
        <dbReference type="ARBA" id="ARBA00005234"/>
    </source>
</evidence>
<feature type="domain" description="Ubiquitin-like protease family profile" evidence="5">
    <location>
        <begin position="1"/>
        <end position="151"/>
    </location>
</feature>
<evidence type="ECO:0000256" key="4">
    <source>
        <dbReference type="ARBA" id="ARBA00022807"/>
    </source>
</evidence>
<dbReference type="PANTHER" id="PTHR12606">
    <property type="entry name" value="SENTRIN/SUMO-SPECIFIC PROTEASE"/>
    <property type="match status" value="1"/>
</dbReference>
<sequence length="179" mass="21219">MARDFKNTFNGEKRFEDAKHELIEINNNLLDEAINNDWVEEDFDSLKNNRSRDIFEKHQVLIPVNQGNVHWMLAIVYPKEMKIDWFDSLKNFKLEGAKEIQVLSLSLNVEYEAKFGMPNERIWIHNIRDDVPTQHDSYNCGVHVCMTAKQEVLDIPFKSINHRHRKEIRDSIINKTILQ</sequence>
<keyword evidence="4" id="KW-0788">Thiol protease</keyword>
<dbReference type="GO" id="GO:0016926">
    <property type="term" value="P:protein desumoylation"/>
    <property type="evidence" value="ECO:0007669"/>
    <property type="project" value="TreeGrafter"/>
</dbReference>
<dbReference type="AlphaFoldDB" id="A0A4P9YCP5"/>
<dbReference type="Pfam" id="PF02902">
    <property type="entry name" value="Peptidase_C48"/>
    <property type="match status" value="1"/>
</dbReference>
<name>A0A4P9YCP5_ROZAC</name>
<dbReference type="GO" id="GO:0005634">
    <property type="term" value="C:nucleus"/>
    <property type="evidence" value="ECO:0007669"/>
    <property type="project" value="TreeGrafter"/>
</dbReference>